<proteinExistence type="predicted"/>
<reference evidence="2" key="2">
    <citation type="submission" date="2013-07" db="EMBL/GenBank/DDBJ databases">
        <authorList>
            <consortium name="The Broad Institute Genome Sequencing Platform"/>
            <person name="Cuomo C."/>
            <person name="Litvintseva A."/>
            <person name="Chen Y."/>
            <person name="Heitman J."/>
            <person name="Sun S."/>
            <person name="Springer D."/>
            <person name="Dromer F."/>
            <person name="Young S.K."/>
            <person name="Zeng Q."/>
            <person name="Gargeya S."/>
            <person name="Fitzgerald M."/>
            <person name="Abouelleil A."/>
            <person name="Alvarado L."/>
            <person name="Berlin A.M."/>
            <person name="Chapman S.B."/>
            <person name="Dewar J."/>
            <person name="Goldberg J."/>
            <person name="Griggs A."/>
            <person name="Gujja S."/>
            <person name="Hansen M."/>
            <person name="Howarth C."/>
            <person name="Imamovic A."/>
            <person name="Larimer J."/>
            <person name="McCowan C."/>
            <person name="Murphy C."/>
            <person name="Pearson M."/>
            <person name="Priest M."/>
            <person name="Roberts A."/>
            <person name="Saif S."/>
            <person name="Shea T."/>
            <person name="Sykes S."/>
            <person name="Wortman J."/>
            <person name="Nusbaum C."/>
            <person name="Birren B."/>
        </authorList>
    </citation>
    <scope>NUCLEOTIDE SEQUENCE</scope>
    <source>
        <strain evidence="2">CBS 10118</strain>
    </source>
</reference>
<keyword evidence="3" id="KW-1185">Reference proteome</keyword>
<dbReference type="RefSeq" id="XP_019048502.1">
    <property type="nucleotide sequence ID" value="XM_019188940.1"/>
</dbReference>
<organism evidence="1">
    <name type="scientific">Kwoniella bestiolae CBS 10118</name>
    <dbReference type="NCBI Taxonomy" id="1296100"/>
    <lineage>
        <taxon>Eukaryota</taxon>
        <taxon>Fungi</taxon>
        <taxon>Dikarya</taxon>
        <taxon>Basidiomycota</taxon>
        <taxon>Agaricomycotina</taxon>
        <taxon>Tremellomycetes</taxon>
        <taxon>Tremellales</taxon>
        <taxon>Cryptococcaceae</taxon>
        <taxon>Kwoniella</taxon>
    </lineage>
</organism>
<dbReference type="AlphaFoldDB" id="A0A1B9G8T2"/>
<dbReference type="KEGG" id="kbi:30206673"/>
<reference evidence="1" key="3">
    <citation type="submission" date="2014-01" db="EMBL/GenBank/DDBJ databases">
        <title>Evolution of pathogenesis and genome organization in the Tremellales.</title>
        <authorList>
            <person name="Cuomo C."/>
            <person name="Litvintseva A."/>
            <person name="Heitman J."/>
            <person name="Chen Y."/>
            <person name="Sun S."/>
            <person name="Springer D."/>
            <person name="Dromer F."/>
            <person name="Young S."/>
            <person name="Zeng Q."/>
            <person name="Chapman S."/>
            <person name="Gujja S."/>
            <person name="Saif S."/>
            <person name="Birren B."/>
        </authorList>
    </citation>
    <scope>NUCLEOTIDE SEQUENCE</scope>
    <source>
        <strain evidence="1">CBS 10118</strain>
    </source>
</reference>
<dbReference type="VEuPathDB" id="FungiDB:I302_02274"/>
<evidence type="ECO:0000313" key="3">
    <source>
        <dbReference type="Proteomes" id="UP000092730"/>
    </source>
</evidence>
<dbReference type="EMBL" id="CP144542">
    <property type="protein sequence ID" value="WVW81577.1"/>
    <property type="molecule type" value="Genomic_DNA"/>
</dbReference>
<dbReference type="Proteomes" id="UP000092730">
    <property type="component" value="Chromosome 2"/>
</dbReference>
<sequence>MPSLTSMKSSKLITYLKSHLHLPKSNSVLTNPETTHDPPPEEISIPLCTNLQLIFDTTDGRYDAHPLISFETLRANSTASFPNQREKSIARANVNTHDMCASELYDCMWRVRSVQSPKSHDNEEEEGSILPVDYTHLNANRYTSNVPSYNLLGQVTPGHSNWKYEGHTSRPISIGMLPRNLSVRSRRRGVGRNNAELLNTAFDFKSPDTTIVRSHKEVGRWNLEIDQSRSEDVSKVLGDVLDESTKRRLGELSRGGEYRLDRITWEGEGWDDRDSEDQKVKVGRAITGGMFVDADWIWKRVSVGSDENESVDTSI</sequence>
<accession>A0A1B9G8T2</accession>
<dbReference type="GeneID" id="30206673"/>
<gene>
    <name evidence="1" type="ORF">I302_02274</name>
    <name evidence="2" type="ORF">I302_103572</name>
</gene>
<evidence type="ECO:0000313" key="2">
    <source>
        <dbReference type="EMBL" id="WVW81577.1"/>
    </source>
</evidence>
<name>A0A1B9G8T2_9TREE</name>
<protein>
    <submittedName>
        <fullName evidence="1">Uncharacterized protein</fullName>
    </submittedName>
</protein>
<reference evidence="1" key="1">
    <citation type="submission" date="2013-07" db="EMBL/GenBank/DDBJ databases">
        <title>The Genome Sequence of Cryptococcus bestiolae CBS10118.</title>
        <authorList>
            <consortium name="The Broad Institute Genome Sequencing Platform"/>
            <person name="Cuomo C."/>
            <person name="Litvintseva A."/>
            <person name="Chen Y."/>
            <person name="Heitman J."/>
            <person name="Sun S."/>
            <person name="Springer D."/>
            <person name="Dromer F."/>
            <person name="Young S.K."/>
            <person name="Zeng Q."/>
            <person name="Gargeya S."/>
            <person name="Fitzgerald M."/>
            <person name="Abouelleil A."/>
            <person name="Alvarado L."/>
            <person name="Berlin A.M."/>
            <person name="Chapman S.B."/>
            <person name="Dewar J."/>
            <person name="Goldberg J."/>
            <person name="Griggs A."/>
            <person name="Gujja S."/>
            <person name="Hansen M."/>
            <person name="Howarth C."/>
            <person name="Imamovic A."/>
            <person name="Larimer J."/>
            <person name="McCowan C."/>
            <person name="Murphy C."/>
            <person name="Pearson M."/>
            <person name="Priest M."/>
            <person name="Roberts A."/>
            <person name="Saif S."/>
            <person name="Shea T."/>
            <person name="Sykes S."/>
            <person name="Wortman J."/>
            <person name="Nusbaum C."/>
            <person name="Birren B."/>
        </authorList>
    </citation>
    <scope>NUCLEOTIDE SEQUENCE [LARGE SCALE GENOMIC DNA]</scope>
    <source>
        <strain evidence="1">CBS 10118</strain>
    </source>
</reference>
<evidence type="ECO:0000313" key="1">
    <source>
        <dbReference type="EMBL" id="OCF27432.1"/>
    </source>
</evidence>
<dbReference type="EMBL" id="KI894019">
    <property type="protein sequence ID" value="OCF27432.1"/>
    <property type="molecule type" value="Genomic_DNA"/>
</dbReference>
<dbReference type="OrthoDB" id="10492392at2759"/>
<reference evidence="2" key="4">
    <citation type="submission" date="2024-02" db="EMBL/GenBank/DDBJ databases">
        <title>Comparative genomics of Cryptococcus and Kwoniella reveals pathogenesis evolution and contrasting modes of karyotype evolution via chromosome fusion or intercentromeric recombination.</title>
        <authorList>
            <person name="Coelho M.A."/>
            <person name="David-Palma M."/>
            <person name="Shea T."/>
            <person name="Bowers K."/>
            <person name="McGinley-Smith S."/>
            <person name="Mohammad A.W."/>
            <person name="Gnirke A."/>
            <person name="Yurkov A.M."/>
            <person name="Nowrousian M."/>
            <person name="Sun S."/>
            <person name="Cuomo C.A."/>
            <person name="Heitman J."/>
        </authorList>
    </citation>
    <scope>NUCLEOTIDE SEQUENCE</scope>
    <source>
        <strain evidence="2">CBS 10118</strain>
    </source>
</reference>